<accession>A0A1G7N6R7</accession>
<gene>
    <name evidence="2" type="ORF">SAMN05216571_101260</name>
</gene>
<evidence type="ECO:0000256" key="1">
    <source>
        <dbReference type="SAM" id="MobiDB-lite"/>
    </source>
</evidence>
<dbReference type="Proteomes" id="UP000198641">
    <property type="component" value="Unassembled WGS sequence"/>
</dbReference>
<name>A0A1G7N6R7_9GAMM</name>
<protein>
    <submittedName>
        <fullName evidence="2">Uncharacterized protein</fullName>
    </submittedName>
</protein>
<dbReference type="EMBL" id="FNCI01000001">
    <property type="protein sequence ID" value="SDF69733.1"/>
    <property type="molecule type" value="Genomic_DNA"/>
</dbReference>
<keyword evidence="3" id="KW-1185">Reference proteome</keyword>
<evidence type="ECO:0000313" key="3">
    <source>
        <dbReference type="Proteomes" id="UP000198641"/>
    </source>
</evidence>
<reference evidence="2 3" key="1">
    <citation type="submission" date="2016-10" db="EMBL/GenBank/DDBJ databases">
        <authorList>
            <person name="de Groot N.N."/>
        </authorList>
    </citation>
    <scope>NUCLEOTIDE SEQUENCE [LARGE SCALE GENOMIC DNA]</scope>
    <source>
        <strain evidence="2 3">BH539</strain>
    </source>
</reference>
<feature type="region of interest" description="Disordered" evidence="1">
    <location>
        <begin position="1"/>
        <end position="25"/>
    </location>
</feature>
<sequence>MVTRKPTRKLANRPAHRPPGPARKISVPVVLAKPTNLQAEVI</sequence>
<evidence type="ECO:0000313" key="2">
    <source>
        <dbReference type="EMBL" id="SDF69733.1"/>
    </source>
</evidence>
<dbReference type="RefSeq" id="WP_281241742.1">
    <property type="nucleotide sequence ID" value="NZ_FNCI01000001.1"/>
</dbReference>
<proteinExistence type="predicted"/>
<dbReference type="AlphaFoldDB" id="A0A1G7N6R7"/>
<organism evidence="2 3">
    <name type="scientific">Onishia taeanensis</name>
    <dbReference type="NCBI Taxonomy" id="284577"/>
    <lineage>
        <taxon>Bacteria</taxon>
        <taxon>Pseudomonadati</taxon>
        <taxon>Pseudomonadota</taxon>
        <taxon>Gammaproteobacteria</taxon>
        <taxon>Oceanospirillales</taxon>
        <taxon>Halomonadaceae</taxon>
        <taxon>Onishia</taxon>
    </lineage>
</organism>
<feature type="compositionally biased region" description="Basic residues" evidence="1">
    <location>
        <begin position="1"/>
        <end position="16"/>
    </location>
</feature>